<dbReference type="EMBL" id="FNRM01000002">
    <property type="protein sequence ID" value="SEA25494.1"/>
    <property type="molecule type" value="Genomic_DNA"/>
</dbReference>
<accession>A0A1H3ZQF6</accession>
<proteinExistence type="predicted"/>
<dbReference type="Proteomes" id="UP000198773">
    <property type="component" value="Unassembled WGS sequence"/>
</dbReference>
<protein>
    <submittedName>
        <fullName evidence="1">Lipase (Class 3)</fullName>
    </submittedName>
</protein>
<dbReference type="InterPro" id="IPR029058">
    <property type="entry name" value="AB_hydrolase_fold"/>
</dbReference>
<dbReference type="Pfam" id="PF26363">
    <property type="entry name" value="Phospholipase-like"/>
    <property type="match status" value="1"/>
</dbReference>
<name>A0A1H3ZQF6_ALKAM</name>
<evidence type="ECO:0000313" key="2">
    <source>
        <dbReference type="Proteomes" id="UP000198773"/>
    </source>
</evidence>
<sequence>MPSVLDLAKCCDAVYDNLPNVTGLQLITTYERPRQGFFAALFEKNDHYIFAIRGTDDIRYDIPNDISIFAGAIPAQYRTAKASLTQALIRAGVAPDHFYVTGHSLGGGLAALLSAKHSRPLPLVTFNAPGMLRAATSSNFGLVGNLVNRARLRGYRNNFEKILHIRSEHDAVSRGTGRRIAGQTTTLGNSQCGTISPAGRVVPAVGAGQAGSRALCAHRMGTLLTLIKAEPGFQQSIQWG</sequence>
<dbReference type="Gene3D" id="3.40.50.1820">
    <property type="entry name" value="alpha/beta hydrolase"/>
    <property type="match status" value="1"/>
</dbReference>
<dbReference type="AlphaFoldDB" id="A0A1H3ZQF6"/>
<dbReference type="STRING" id="152573.SAMN04488051_102286"/>
<evidence type="ECO:0000313" key="1">
    <source>
        <dbReference type="EMBL" id="SEA25494.1"/>
    </source>
</evidence>
<dbReference type="SUPFAM" id="SSF53474">
    <property type="entry name" value="alpha/beta-Hydrolases"/>
    <property type="match status" value="1"/>
</dbReference>
<dbReference type="GO" id="GO:0006629">
    <property type="term" value="P:lipid metabolic process"/>
    <property type="evidence" value="ECO:0007669"/>
    <property type="project" value="InterPro"/>
</dbReference>
<organism evidence="1 2">
    <name type="scientific">Alkalimonas amylolytica</name>
    <dbReference type="NCBI Taxonomy" id="152573"/>
    <lineage>
        <taxon>Bacteria</taxon>
        <taxon>Pseudomonadati</taxon>
        <taxon>Pseudomonadota</taxon>
        <taxon>Gammaproteobacteria</taxon>
        <taxon>Alkalimonas</taxon>
    </lineage>
</organism>
<dbReference type="OrthoDB" id="5522031at2"/>
<gene>
    <name evidence="1" type="ORF">SAMN04488051_102286</name>
</gene>
<keyword evidence="2" id="KW-1185">Reference proteome</keyword>
<dbReference type="RefSeq" id="WP_091340436.1">
    <property type="nucleotide sequence ID" value="NZ_FNRM01000002.1"/>
</dbReference>
<reference evidence="1 2" key="1">
    <citation type="submission" date="2016-10" db="EMBL/GenBank/DDBJ databases">
        <authorList>
            <person name="de Groot N.N."/>
        </authorList>
    </citation>
    <scope>NUCLEOTIDE SEQUENCE [LARGE SCALE GENOMIC DNA]</scope>
    <source>
        <strain evidence="1 2">CGMCC 1.3430</strain>
    </source>
</reference>